<keyword evidence="4" id="KW-0862">Zinc</keyword>
<dbReference type="EMBL" id="VDMD01000001">
    <property type="protein sequence ID" value="TRM69346.1"/>
    <property type="molecule type" value="Genomic_DNA"/>
</dbReference>
<protein>
    <submittedName>
        <fullName evidence="6">Beta-lactamase-like protein</fullName>
    </submittedName>
</protein>
<comment type="caution">
    <text evidence="6">The sequence shown here is derived from an EMBL/GenBank/DDBJ whole genome shotgun (WGS) entry which is preliminary data.</text>
</comment>
<dbReference type="PANTHER" id="PTHR13754:SF13">
    <property type="entry name" value="METALLO-BETA-LACTAMASE SUPERFAMILY PROTEIN (AFU_ORTHOLOGUE AFUA_3G07630)"/>
    <property type="match status" value="1"/>
</dbReference>
<evidence type="ECO:0000256" key="3">
    <source>
        <dbReference type="ARBA" id="ARBA00022801"/>
    </source>
</evidence>
<feature type="domain" description="Metallo-beta-lactamase" evidence="5">
    <location>
        <begin position="80"/>
        <end position="189"/>
    </location>
</feature>
<dbReference type="AlphaFoldDB" id="A0A550CX19"/>
<dbReference type="GO" id="GO:0008270">
    <property type="term" value="F:zinc ion binding"/>
    <property type="evidence" value="ECO:0007669"/>
    <property type="project" value="InterPro"/>
</dbReference>
<dbReference type="InterPro" id="IPR052926">
    <property type="entry name" value="Metallo-beta-lactamase_dom"/>
</dbReference>
<dbReference type="InterPro" id="IPR036866">
    <property type="entry name" value="RibonucZ/Hydroxyglut_hydro"/>
</dbReference>
<evidence type="ECO:0000256" key="1">
    <source>
        <dbReference type="ARBA" id="ARBA00001947"/>
    </source>
</evidence>
<evidence type="ECO:0000256" key="2">
    <source>
        <dbReference type="ARBA" id="ARBA00022723"/>
    </source>
</evidence>
<evidence type="ECO:0000313" key="7">
    <source>
        <dbReference type="Proteomes" id="UP000320762"/>
    </source>
</evidence>
<dbReference type="InterPro" id="IPR001279">
    <property type="entry name" value="Metallo-B-lactamas"/>
</dbReference>
<keyword evidence="2" id="KW-0479">Metal-binding</keyword>
<sequence length="354" mass="38396">MASSLRRVDKLTITFLVDNNIEWMTKLPPGFTHELMQHVPHSKVDELTGVPTLDFDHFCCGAHGFAALIETSVGNEPPELTLFDTGPDTLSLPRNIRAMEVGPDRITRVITSHWHSDHTGGLLAFLRLRSPSSNSSPCIVDVHPDRPDARGIAPGPTFDKVACALPRDPTLVEIAEAGGTVEQHAEGHAVAGGTVWVSGEIPRVTEFEAGLRGGMRFKDGKWVHEPHIMDERYAAIDVAGRGLVLFSSCSHAGIVNVVKDAVTTFKRPVHMIVGGLHLAGPEFALRIPQTVDFLADRLRPSPTYILPMHCTGFQAKIALEKALGEGCVPAGVGHKVNIVGSRTDEEMLFAPVWT</sequence>
<evidence type="ECO:0000313" key="6">
    <source>
        <dbReference type="EMBL" id="TRM69346.1"/>
    </source>
</evidence>
<dbReference type="Gene3D" id="3.60.15.10">
    <property type="entry name" value="Ribonuclease Z/Hydroxyacylglutathione hydrolase-like"/>
    <property type="match status" value="1"/>
</dbReference>
<evidence type="ECO:0000256" key="4">
    <source>
        <dbReference type="ARBA" id="ARBA00022833"/>
    </source>
</evidence>
<reference evidence="6 7" key="1">
    <citation type="journal article" date="2019" name="New Phytol.">
        <title>Comparative genomics reveals unique wood-decay strategies and fruiting body development in the Schizophyllaceae.</title>
        <authorList>
            <person name="Almasi E."/>
            <person name="Sahu N."/>
            <person name="Krizsan K."/>
            <person name="Balint B."/>
            <person name="Kovacs G.M."/>
            <person name="Kiss B."/>
            <person name="Cseklye J."/>
            <person name="Drula E."/>
            <person name="Henrissat B."/>
            <person name="Nagy I."/>
            <person name="Chovatia M."/>
            <person name="Adam C."/>
            <person name="LaButti K."/>
            <person name="Lipzen A."/>
            <person name="Riley R."/>
            <person name="Grigoriev I.V."/>
            <person name="Nagy L.G."/>
        </authorList>
    </citation>
    <scope>NUCLEOTIDE SEQUENCE [LARGE SCALE GENOMIC DNA]</scope>
    <source>
        <strain evidence="6 7">NL-1724</strain>
    </source>
</reference>
<dbReference type="STRING" id="97359.A0A550CX19"/>
<dbReference type="InterPro" id="IPR001018">
    <property type="entry name" value="Beta-lactamase_class-B_CS"/>
</dbReference>
<comment type="cofactor">
    <cofactor evidence="1">
        <name>Zn(2+)</name>
        <dbReference type="ChEBI" id="CHEBI:29105"/>
    </cofactor>
</comment>
<name>A0A550CX19_9AGAR</name>
<dbReference type="Proteomes" id="UP000320762">
    <property type="component" value="Unassembled WGS sequence"/>
</dbReference>
<evidence type="ECO:0000259" key="5">
    <source>
        <dbReference type="Pfam" id="PF00753"/>
    </source>
</evidence>
<dbReference type="PROSITE" id="PS00743">
    <property type="entry name" value="BETA_LACTAMASE_B_1"/>
    <property type="match status" value="1"/>
</dbReference>
<dbReference type="SUPFAM" id="SSF56281">
    <property type="entry name" value="Metallo-hydrolase/oxidoreductase"/>
    <property type="match status" value="1"/>
</dbReference>
<organism evidence="6 7">
    <name type="scientific">Schizophyllum amplum</name>
    <dbReference type="NCBI Taxonomy" id="97359"/>
    <lineage>
        <taxon>Eukaryota</taxon>
        <taxon>Fungi</taxon>
        <taxon>Dikarya</taxon>
        <taxon>Basidiomycota</taxon>
        <taxon>Agaricomycotina</taxon>
        <taxon>Agaricomycetes</taxon>
        <taxon>Agaricomycetidae</taxon>
        <taxon>Agaricales</taxon>
        <taxon>Schizophyllaceae</taxon>
        <taxon>Schizophyllum</taxon>
    </lineage>
</organism>
<dbReference type="OrthoDB" id="1470350at2759"/>
<keyword evidence="7" id="KW-1185">Reference proteome</keyword>
<keyword evidence="3" id="KW-0378">Hydrolase</keyword>
<proteinExistence type="predicted"/>
<dbReference type="PANTHER" id="PTHR13754">
    <property type="entry name" value="METALLO-BETA-LACTAMASE SUPERFAMILY PROTEIN"/>
    <property type="match status" value="1"/>
</dbReference>
<dbReference type="CDD" id="cd07713">
    <property type="entry name" value="DHPS-like_MBL-fold"/>
    <property type="match status" value="1"/>
</dbReference>
<accession>A0A550CX19</accession>
<dbReference type="GO" id="GO:0017001">
    <property type="term" value="P:antibiotic catabolic process"/>
    <property type="evidence" value="ECO:0007669"/>
    <property type="project" value="InterPro"/>
</dbReference>
<dbReference type="GO" id="GO:0008800">
    <property type="term" value="F:beta-lactamase activity"/>
    <property type="evidence" value="ECO:0007669"/>
    <property type="project" value="InterPro"/>
</dbReference>
<dbReference type="GO" id="GO:0016740">
    <property type="term" value="F:transferase activity"/>
    <property type="evidence" value="ECO:0007669"/>
    <property type="project" value="TreeGrafter"/>
</dbReference>
<gene>
    <name evidence="6" type="ORF">BD626DRAFT_473737</name>
</gene>
<dbReference type="Pfam" id="PF00753">
    <property type="entry name" value="Lactamase_B"/>
    <property type="match status" value="1"/>
</dbReference>
<dbReference type="InterPro" id="IPR041712">
    <property type="entry name" value="DHPS-like_MBL-fold"/>
</dbReference>